<dbReference type="FunFam" id="3.10.450.40:FF:000034">
    <property type="entry name" value="DCL protein"/>
    <property type="match status" value="1"/>
</dbReference>
<protein>
    <submittedName>
        <fullName evidence="1">Uncharacterized protein</fullName>
    </submittedName>
</protein>
<evidence type="ECO:0000313" key="1">
    <source>
        <dbReference type="EMBL" id="RQO99605.1"/>
    </source>
</evidence>
<dbReference type="InParanoid" id="A0A3N7FZX9"/>
<evidence type="ECO:0000313" key="2">
    <source>
        <dbReference type="Proteomes" id="UP000006729"/>
    </source>
</evidence>
<dbReference type="EMBL" id="CM009303">
    <property type="protein sequence ID" value="RQO99605.1"/>
    <property type="molecule type" value="Genomic_DNA"/>
</dbReference>
<dbReference type="AlphaFoldDB" id="A0A3N7FZX9"/>
<dbReference type="InterPro" id="IPR044673">
    <property type="entry name" value="DCL-like"/>
</dbReference>
<accession>A0A3N7FZX9</accession>
<proteinExistence type="predicted"/>
<keyword evidence="2" id="KW-1185">Reference proteome</keyword>
<dbReference type="Proteomes" id="UP000006729">
    <property type="component" value="Chromosome 14"/>
</dbReference>
<dbReference type="GO" id="GO:0009507">
    <property type="term" value="C:chloroplast"/>
    <property type="evidence" value="ECO:0000318"/>
    <property type="project" value="GO_Central"/>
</dbReference>
<dbReference type="Gene3D" id="3.10.450.40">
    <property type="match status" value="1"/>
</dbReference>
<sequence length="205" mass="23522">MAASALLSQLLRLRLHHHRFATGLLVPLRRSWCSNAEYTRMEEDDISVLIDTVSSLCEAAKYSSWEEQNYRQWKDEEAEIWRDIEPIAHLAKEILHSNRYKDGEQLTDEDEKAVAGRLLVYHPNCDDKVGCGLDSIAVIYYFDTPALGIKHQLFDCVSMEGSKFIFGRDKIVMLNIESFPDSLGFATAPRFFFHVLNVSLVFLAF</sequence>
<dbReference type="GO" id="GO:0009658">
    <property type="term" value="P:chloroplast organization"/>
    <property type="evidence" value="ECO:0000318"/>
    <property type="project" value="GO_Central"/>
</dbReference>
<gene>
    <name evidence="1" type="ORF">POPTR_014G023200</name>
</gene>
<organism evidence="1 2">
    <name type="scientific">Populus trichocarpa</name>
    <name type="common">Western balsam poplar</name>
    <name type="synonym">Populus balsamifera subsp. trichocarpa</name>
    <dbReference type="NCBI Taxonomy" id="3694"/>
    <lineage>
        <taxon>Eukaryota</taxon>
        <taxon>Viridiplantae</taxon>
        <taxon>Streptophyta</taxon>
        <taxon>Embryophyta</taxon>
        <taxon>Tracheophyta</taxon>
        <taxon>Spermatophyta</taxon>
        <taxon>Magnoliopsida</taxon>
        <taxon>eudicotyledons</taxon>
        <taxon>Gunneridae</taxon>
        <taxon>Pentapetalae</taxon>
        <taxon>rosids</taxon>
        <taxon>fabids</taxon>
        <taxon>Malpighiales</taxon>
        <taxon>Salicaceae</taxon>
        <taxon>Saliceae</taxon>
        <taxon>Populus</taxon>
    </lineage>
</organism>
<dbReference type="PANTHER" id="PTHR33415:SF4">
    <property type="entry name" value="DCL PROTEIN (DUF3223)"/>
    <property type="match status" value="1"/>
</dbReference>
<dbReference type="GO" id="GO:1901259">
    <property type="term" value="P:chloroplast rRNA processing"/>
    <property type="evidence" value="ECO:0000318"/>
    <property type="project" value="GO_Central"/>
</dbReference>
<reference evidence="1 2" key="1">
    <citation type="journal article" date="2006" name="Science">
        <title>The genome of black cottonwood, Populus trichocarpa (Torr. &amp; Gray).</title>
        <authorList>
            <person name="Tuskan G.A."/>
            <person name="Difazio S."/>
            <person name="Jansson S."/>
            <person name="Bohlmann J."/>
            <person name="Grigoriev I."/>
            <person name="Hellsten U."/>
            <person name="Putnam N."/>
            <person name="Ralph S."/>
            <person name="Rombauts S."/>
            <person name="Salamov A."/>
            <person name="Schein J."/>
            <person name="Sterck L."/>
            <person name="Aerts A."/>
            <person name="Bhalerao R.R."/>
            <person name="Bhalerao R.P."/>
            <person name="Blaudez D."/>
            <person name="Boerjan W."/>
            <person name="Brun A."/>
            <person name="Brunner A."/>
            <person name="Busov V."/>
            <person name="Campbell M."/>
            <person name="Carlson J."/>
            <person name="Chalot M."/>
            <person name="Chapman J."/>
            <person name="Chen G.L."/>
            <person name="Cooper D."/>
            <person name="Coutinho P.M."/>
            <person name="Couturier J."/>
            <person name="Covert S."/>
            <person name="Cronk Q."/>
            <person name="Cunningham R."/>
            <person name="Davis J."/>
            <person name="Degroeve S."/>
            <person name="Dejardin A."/>
            <person name="Depamphilis C."/>
            <person name="Detter J."/>
            <person name="Dirks B."/>
            <person name="Dubchak I."/>
            <person name="Duplessis S."/>
            <person name="Ehlting J."/>
            <person name="Ellis B."/>
            <person name="Gendler K."/>
            <person name="Goodstein D."/>
            <person name="Gribskov M."/>
            <person name="Grimwood J."/>
            <person name="Groover A."/>
            <person name="Gunter L."/>
            <person name="Hamberger B."/>
            <person name="Heinze B."/>
            <person name="Helariutta Y."/>
            <person name="Henrissat B."/>
            <person name="Holligan D."/>
            <person name="Holt R."/>
            <person name="Huang W."/>
            <person name="Islam-Faridi N."/>
            <person name="Jones S."/>
            <person name="Jones-Rhoades M."/>
            <person name="Jorgensen R."/>
            <person name="Joshi C."/>
            <person name="Kangasjarvi J."/>
            <person name="Karlsson J."/>
            <person name="Kelleher C."/>
            <person name="Kirkpatrick R."/>
            <person name="Kirst M."/>
            <person name="Kohler A."/>
            <person name="Kalluri U."/>
            <person name="Larimer F."/>
            <person name="Leebens-Mack J."/>
            <person name="Leple J.C."/>
            <person name="Locascio P."/>
            <person name="Lou Y."/>
            <person name="Lucas S."/>
            <person name="Martin F."/>
            <person name="Montanini B."/>
            <person name="Napoli C."/>
            <person name="Nelson D.R."/>
            <person name="Nelson C."/>
            <person name="Nieminen K."/>
            <person name="Nilsson O."/>
            <person name="Pereda V."/>
            <person name="Peter G."/>
            <person name="Philippe R."/>
            <person name="Pilate G."/>
            <person name="Poliakov A."/>
            <person name="Razumovskaya J."/>
            <person name="Richardson P."/>
            <person name="Rinaldi C."/>
            <person name="Ritland K."/>
            <person name="Rouze P."/>
            <person name="Ryaboy D."/>
            <person name="Schmutz J."/>
            <person name="Schrader J."/>
            <person name="Segerman B."/>
            <person name="Shin H."/>
            <person name="Siddiqui A."/>
            <person name="Sterky F."/>
            <person name="Terry A."/>
            <person name="Tsai C.J."/>
            <person name="Uberbacher E."/>
            <person name="Unneberg P."/>
            <person name="Vahala J."/>
            <person name="Wall K."/>
            <person name="Wessler S."/>
            <person name="Yang G."/>
            <person name="Yin T."/>
            <person name="Douglas C."/>
            <person name="Marra M."/>
            <person name="Sandberg G."/>
            <person name="Van de Peer Y."/>
            <person name="Rokhsar D."/>
        </authorList>
    </citation>
    <scope>NUCLEOTIDE SEQUENCE [LARGE SCALE GENOMIC DNA]</scope>
    <source>
        <strain evidence="2">cv. Nisqually</strain>
    </source>
</reference>
<dbReference type="PANTHER" id="PTHR33415">
    <property type="entry name" value="PROTEIN EMBRYO DEFECTIVE 514"/>
    <property type="match status" value="1"/>
</dbReference>
<dbReference type="STRING" id="3694.A0A3N7FZX9"/>
<dbReference type="Pfam" id="PF11523">
    <property type="entry name" value="DUF3223"/>
    <property type="match status" value="1"/>
</dbReference>
<name>A0A3N7FZX9_POPTR</name>